<comment type="caution">
    <text evidence="3">The sequence shown here is derived from an EMBL/GenBank/DDBJ whole genome shotgun (WGS) entry which is preliminary data.</text>
</comment>
<feature type="transmembrane region" description="Helical" evidence="2">
    <location>
        <begin position="97"/>
        <end position="115"/>
    </location>
</feature>
<dbReference type="RefSeq" id="WP_185044539.1">
    <property type="nucleotide sequence ID" value="NZ_BAABFG010000005.1"/>
</dbReference>
<evidence type="ECO:0000313" key="3">
    <source>
        <dbReference type="EMBL" id="MBB4744371.1"/>
    </source>
</evidence>
<feature type="region of interest" description="Disordered" evidence="1">
    <location>
        <begin position="117"/>
        <end position="140"/>
    </location>
</feature>
<keyword evidence="2" id="KW-0812">Transmembrane</keyword>
<keyword evidence="2" id="KW-0472">Membrane</keyword>
<gene>
    <name evidence="3" type="ORF">BJY16_007830</name>
</gene>
<name>A0A7W7H5I4_9ACTN</name>
<dbReference type="AlphaFoldDB" id="A0A7W7H5I4"/>
<evidence type="ECO:0000256" key="1">
    <source>
        <dbReference type="SAM" id="MobiDB-lite"/>
    </source>
</evidence>
<feature type="transmembrane region" description="Helical" evidence="2">
    <location>
        <begin position="181"/>
        <end position="201"/>
    </location>
</feature>
<sequence>MQTTMWARGTVILAGSLILGLAAWGRPPFPYCGTLTMAALTAYAIRHATWTGPRRWTIAGLFLLTLSAALTDADPGGAGWPTATLAGDGLIALLNQWALAAGGLFLAGGLLLGAAQHPGPASERHDPQPRPPSEQPQPHVRLRRRKRLLIPAIAFAAAVLTTTWWLAGLGRPPGTATLTTLRLWALMPIALALILTALAALTGTRATRPATLGLLPLAGLLVGALGATAGNPALNERVHPVAIREIYEPSSTTLYLGTATTALPDYSPCSIHVACGYAVGGATGAAEFGAWSDPESGAWSDAEIGAWSDAEVGTSSDVEVAASRNAPATPWDPWNAEIDPHRAALAAWAALLLLGLIAMITTVPPARETTL</sequence>
<keyword evidence="4" id="KW-1185">Reference proteome</keyword>
<evidence type="ECO:0000256" key="2">
    <source>
        <dbReference type="SAM" id="Phobius"/>
    </source>
</evidence>
<feature type="transmembrane region" description="Helical" evidence="2">
    <location>
        <begin position="343"/>
        <end position="363"/>
    </location>
</feature>
<proteinExistence type="predicted"/>
<organism evidence="3 4">
    <name type="scientific">Actinoplanes octamycinicus</name>
    <dbReference type="NCBI Taxonomy" id="135948"/>
    <lineage>
        <taxon>Bacteria</taxon>
        <taxon>Bacillati</taxon>
        <taxon>Actinomycetota</taxon>
        <taxon>Actinomycetes</taxon>
        <taxon>Micromonosporales</taxon>
        <taxon>Micromonosporaceae</taxon>
        <taxon>Actinoplanes</taxon>
    </lineage>
</organism>
<keyword evidence="2" id="KW-1133">Transmembrane helix</keyword>
<dbReference type="EMBL" id="JACHNB010000001">
    <property type="protein sequence ID" value="MBB4744371.1"/>
    <property type="molecule type" value="Genomic_DNA"/>
</dbReference>
<accession>A0A7W7H5I4</accession>
<dbReference type="Proteomes" id="UP000546162">
    <property type="component" value="Unassembled WGS sequence"/>
</dbReference>
<protein>
    <submittedName>
        <fullName evidence="3">Uncharacterized protein</fullName>
    </submittedName>
</protein>
<evidence type="ECO:0000313" key="4">
    <source>
        <dbReference type="Proteomes" id="UP000546162"/>
    </source>
</evidence>
<feature type="transmembrane region" description="Helical" evidence="2">
    <location>
        <begin position="148"/>
        <end position="169"/>
    </location>
</feature>
<reference evidence="3 4" key="1">
    <citation type="submission" date="2020-08" db="EMBL/GenBank/DDBJ databases">
        <title>Sequencing the genomes of 1000 actinobacteria strains.</title>
        <authorList>
            <person name="Klenk H.-P."/>
        </authorList>
    </citation>
    <scope>NUCLEOTIDE SEQUENCE [LARGE SCALE GENOMIC DNA]</scope>
    <source>
        <strain evidence="3 4">DSM 45809</strain>
    </source>
</reference>